<name>A0A4Q2DY41_9AGAR</name>
<dbReference type="GO" id="GO:0006369">
    <property type="term" value="P:termination of RNA polymerase II transcription"/>
    <property type="evidence" value="ECO:0007669"/>
    <property type="project" value="TreeGrafter"/>
</dbReference>
<evidence type="ECO:0000256" key="5">
    <source>
        <dbReference type="PROSITE-ProRule" id="PRU00266"/>
    </source>
</evidence>
<dbReference type="PANTHER" id="PTHR11207:SF0">
    <property type="entry name" value="RIBONUCLEASE 3"/>
    <property type="match status" value="1"/>
</dbReference>
<evidence type="ECO:0000256" key="2">
    <source>
        <dbReference type="ARBA" id="ARBA00022759"/>
    </source>
</evidence>
<dbReference type="PANTHER" id="PTHR11207">
    <property type="entry name" value="RIBONUCLEASE III"/>
    <property type="match status" value="1"/>
</dbReference>
<dbReference type="Pfam" id="PF00035">
    <property type="entry name" value="dsrm"/>
    <property type="match status" value="1"/>
</dbReference>
<dbReference type="Proteomes" id="UP000290288">
    <property type="component" value="Unassembled WGS sequence"/>
</dbReference>
<gene>
    <name evidence="8" type="ORF">EST38_g387</name>
</gene>
<evidence type="ECO:0000313" key="9">
    <source>
        <dbReference type="Proteomes" id="UP000290288"/>
    </source>
</evidence>
<dbReference type="OrthoDB" id="2392202at2759"/>
<dbReference type="SUPFAM" id="SSF54637">
    <property type="entry name" value="Thioesterase/thiol ester dehydrase-isomerase"/>
    <property type="match status" value="1"/>
</dbReference>
<dbReference type="EMBL" id="SDEE01000005">
    <property type="protein sequence ID" value="RXW25447.1"/>
    <property type="molecule type" value="Genomic_DNA"/>
</dbReference>
<dbReference type="GO" id="GO:0006364">
    <property type="term" value="P:rRNA processing"/>
    <property type="evidence" value="ECO:0007669"/>
    <property type="project" value="TreeGrafter"/>
</dbReference>
<dbReference type="InterPro" id="IPR000999">
    <property type="entry name" value="RNase_III_dom"/>
</dbReference>
<feature type="domain" description="DRBM" evidence="6">
    <location>
        <begin position="479"/>
        <end position="515"/>
    </location>
</feature>
<reference evidence="8 9" key="1">
    <citation type="submission" date="2019-01" db="EMBL/GenBank/DDBJ databases">
        <title>Draft genome sequence of Psathyrella aberdarensis IHI B618.</title>
        <authorList>
            <person name="Buettner E."/>
            <person name="Kellner H."/>
        </authorList>
    </citation>
    <scope>NUCLEOTIDE SEQUENCE [LARGE SCALE GENOMIC DNA]</scope>
    <source>
        <strain evidence="8 9">IHI B618</strain>
    </source>
</reference>
<dbReference type="Gene3D" id="3.30.160.20">
    <property type="match status" value="1"/>
</dbReference>
<dbReference type="InterPro" id="IPR014720">
    <property type="entry name" value="dsRBD_dom"/>
</dbReference>
<evidence type="ECO:0000259" key="7">
    <source>
        <dbReference type="PROSITE" id="PS50142"/>
    </source>
</evidence>
<keyword evidence="4 5" id="KW-0694">RNA-binding</keyword>
<dbReference type="GO" id="GO:0003723">
    <property type="term" value="F:RNA binding"/>
    <property type="evidence" value="ECO:0007669"/>
    <property type="project" value="UniProtKB-UniRule"/>
</dbReference>
<keyword evidence="1" id="KW-0540">Nuclease</keyword>
<dbReference type="AlphaFoldDB" id="A0A4Q2DY41"/>
<dbReference type="Gene3D" id="3.10.129.10">
    <property type="entry name" value="Hotdog Thioesterase"/>
    <property type="match status" value="1"/>
</dbReference>
<dbReference type="Pfam" id="PF00636">
    <property type="entry name" value="Ribonuclease_3"/>
    <property type="match status" value="1"/>
</dbReference>
<evidence type="ECO:0000256" key="4">
    <source>
        <dbReference type="ARBA" id="ARBA00022884"/>
    </source>
</evidence>
<dbReference type="STRING" id="2316362.A0A4Q2DY41"/>
<dbReference type="PROSITE" id="PS50137">
    <property type="entry name" value="DS_RBD"/>
    <property type="match status" value="1"/>
</dbReference>
<dbReference type="SUPFAM" id="SSF54768">
    <property type="entry name" value="dsRNA-binding domain-like"/>
    <property type="match status" value="1"/>
</dbReference>
<organism evidence="8 9">
    <name type="scientific">Candolleomyces aberdarensis</name>
    <dbReference type="NCBI Taxonomy" id="2316362"/>
    <lineage>
        <taxon>Eukaryota</taxon>
        <taxon>Fungi</taxon>
        <taxon>Dikarya</taxon>
        <taxon>Basidiomycota</taxon>
        <taxon>Agaricomycotina</taxon>
        <taxon>Agaricomycetes</taxon>
        <taxon>Agaricomycetidae</taxon>
        <taxon>Agaricales</taxon>
        <taxon>Agaricineae</taxon>
        <taxon>Psathyrellaceae</taxon>
        <taxon>Candolleomyces</taxon>
    </lineage>
</organism>
<keyword evidence="3" id="KW-0378">Hydrolase</keyword>
<sequence>MDAIPQNKQQEATQKFIREPLDSSLTEHIGGNAPVSIKELPVKWLAIFRSRGNGFCSDIAERVVVKEVSIVPRIEDPGKIEGRVVCEVEVRPEMCSADGVLDQGAMIFLIDECSTLSMVVANAAEGRSSPPGVSCSINALFHGSALAGTTLRIVNRSLAAGVESNSGQTQPLSSLARLSPSFPVEESEEEMKLDPDFGPNSINLPVLPVIRDARIRDQVFTHRSVAARPTHVFEDHPDDPSPDNEKYEHLGDTVLGLVVTNLMFELYPGLRVGPSTKIRSLMVGNSTLADISKRYKLPDRLRLHPAQALTLRASTNVQADVFEAFVGGLFRDQGLGVVQTWLRPLFEPFAREAYHIVRKQHSLPPLPPSLAQAGAREGSITAYPESSAHSATFCGTTGHLALFNQHLQKANRRVEWVYWDGKDITSAPLSAGSDTDAPATSSVDSGGVTATAVVSAGWYADPGVPAHLRIEGTQVTPVWYVKVLVDGEFYGRGRGNTKKSARNEAAKEGLVKLEIEV</sequence>
<protein>
    <submittedName>
        <fullName evidence="8">Uncharacterized protein</fullName>
    </submittedName>
</protein>
<keyword evidence="2" id="KW-0255">Endonuclease</keyword>
<proteinExistence type="predicted"/>
<dbReference type="SMART" id="SM00535">
    <property type="entry name" value="RIBOc"/>
    <property type="match status" value="1"/>
</dbReference>
<dbReference type="PROSITE" id="PS50142">
    <property type="entry name" value="RNASE_3_2"/>
    <property type="match status" value="1"/>
</dbReference>
<dbReference type="GO" id="GO:0005654">
    <property type="term" value="C:nucleoplasm"/>
    <property type="evidence" value="ECO:0007669"/>
    <property type="project" value="TreeGrafter"/>
</dbReference>
<keyword evidence="9" id="KW-1185">Reference proteome</keyword>
<dbReference type="GO" id="GO:0004525">
    <property type="term" value="F:ribonuclease III activity"/>
    <property type="evidence" value="ECO:0007669"/>
    <property type="project" value="InterPro"/>
</dbReference>
<dbReference type="InterPro" id="IPR036389">
    <property type="entry name" value="RNase_III_sf"/>
</dbReference>
<dbReference type="GO" id="GO:0034475">
    <property type="term" value="P:U4 snRNA 3'-end processing"/>
    <property type="evidence" value="ECO:0007669"/>
    <property type="project" value="TreeGrafter"/>
</dbReference>
<feature type="domain" description="RNase III" evidence="7">
    <location>
        <begin position="210"/>
        <end position="334"/>
    </location>
</feature>
<evidence type="ECO:0000256" key="1">
    <source>
        <dbReference type="ARBA" id="ARBA00022722"/>
    </source>
</evidence>
<dbReference type="InterPro" id="IPR029069">
    <property type="entry name" value="HotDog_dom_sf"/>
</dbReference>
<dbReference type="CDD" id="cd00593">
    <property type="entry name" value="RIBOc"/>
    <property type="match status" value="1"/>
</dbReference>
<evidence type="ECO:0000313" key="8">
    <source>
        <dbReference type="EMBL" id="RXW25447.1"/>
    </source>
</evidence>
<dbReference type="Gene3D" id="1.10.1520.10">
    <property type="entry name" value="Ribonuclease III domain"/>
    <property type="match status" value="1"/>
</dbReference>
<accession>A0A4Q2DY41</accession>
<comment type="caution">
    <text evidence="8">The sequence shown here is derived from an EMBL/GenBank/DDBJ whole genome shotgun (WGS) entry which is preliminary data.</text>
</comment>
<evidence type="ECO:0000259" key="6">
    <source>
        <dbReference type="PROSITE" id="PS50137"/>
    </source>
</evidence>
<dbReference type="SUPFAM" id="SSF69065">
    <property type="entry name" value="RNase III domain-like"/>
    <property type="match status" value="1"/>
</dbReference>
<evidence type="ECO:0000256" key="3">
    <source>
        <dbReference type="ARBA" id="ARBA00022801"/>
    </source>
</evidence>